<dbReference type="Gene3D" id="1.10.630.10">
    <property type="entry name" value="Cytochrome P450"/>
    <property type="match status" value="1"/>
</dbReference>
<evidence type="ECO:0000256" key="3">
    <source>
        <dbReference type="ARBA" id="ARBA00022723"/>
    </source>
</evidence>
<name>A0A2D3UPJ4_9PEZI</name>
<keyword evidence="8" id="KW-1185">Reference proteome</keyword>
<dbReference type="InterPro" id="IPR050121">
    <property type="entry name" value="Cytochrome_P450_monoxygenase"/>
</dbReference>
<dbReference type="Proteomes" id="UP000225277">
    <property type="component" value="Unassembled WGS sequence"/>
</dbReference>
<dbReference type="GeneID" id="35599473"/>
<sequence length="247" mass="27060">MPLLEFHNFRTGEKANQTAILKSLDDLPDKYLMSSSLALIAGGSDTTGFTFSYACWQLVQNPVLAARLREEVDALFEQAAPGYPSLTAMEASPLLYGFVKESLRCALAIPGRLPRIVPGDGRAPLVVDGKEIPSGSVVGMSAYTMHRDPEIWGPDVLEFNPDRWIGQPSRAKAADIVIFSKGIRNCAGEPLASAELHMGLAFLSRRYDMRLVAGPREWSSMDYFVTTGPHFYVKLTPREGVPIPSIS</sequence>
<dbReference type="STRING" id="112498.A0A2D3UPJ4"/>
<accession>A0A2D3UPJ4</accession>
<keyword evidence="3 5" id="KW-0479">Metal-binding</keyword>
<feature type="binding site" description="axial binding residue" evidence="5">
    <location>
        <position position="186"/>
    </location>
    <ligand>
        <name>heme</name>
        <dbReference type="ChEBI" id="CHEBI:30413"/>
    </ligand>
    <ligandPart>
        <name>Fe</name>
        <dbReference type="ChEBI" id="CHEBI:18248"/>
    </ligandPart>
</feature>
<proteinExistence type="inferred from homology"/>
<dbReference type="RefSeq" id="XP_023625342.1">
    <property type="nucleotide sequence ID" value="XM_023769574.1"/>
</dbReference>
<dbReference type="EMBL" id="FJUY01000005">
    <property type="protein sequence ID" value="CZT18452.1"/>
    <property type="molecule type" value="Genomic_DNA"/>
</dbReference>
<comment type="cofactor">
    <cofactor evidence="1 5">
        <name>heme</name>
        <dbReference type="ChEBI" id="CHEBI:30413"/>
    </cofactor>
</comment>
<dbReference type="PANTHER" id="PTHR24305:SF166">
    <property type="entry name" value="CYTOCHROME P450 12A4, MITOCHONDRIAL-RELATED"/>
    <property type="match status" value="1"/>
</dbReference>
<evidence type="ECO:0000256" key="2">
    <source>
        <dbReference type="ARBA" id="ARBA00010617"/>
    </source>
</evidence>
<dbReference type="InterPro" id="IPR017972">
    <property type="entry name" value="Cyt_P450_CS"/>
</dbReference>
<dbReference type="InterPro" id="IPR002401">
    <property type="entry name" value="Cyt_P450_E_grp-I"/>
</dbReference>
<keyword evidence="5 6" id="KW-0349">Heme</keyword>
<organism evidence="7 8">
    <name type="scientific">Ramularia collo-cygni</name>
    <dbReference type="NCBI Taxonomy" id="112498"/>
    <lineage>
        <taxon>Eukaryota</taxon>
        <taxon>Fungi</taxon>
        <taxon>Dikarya</taxon>
        <taxon>Ascomycota</taxon>
        <taxon>Pezizomycotina</taxon>
        <taxon>Dothideomycetes</taxon>
        <taxon>Dothideomycetidae</taxon>
        <taxon>Mycosphaerellales</taxon>
        <taxon>Mycosphaerellaceae</taxon>
        <taxon>Ramularia</taxon>
    </lineage>
</organism>
<evidence type="ECO:0000256" key="4">
    <source>
        <dbReference type="ARBA" id="ARBA00023004"/>
    </source>
</evidence>
<dbReference type="AlphaFoldDB" id="A0A2D3UPJ4"/>
<dbReference type="PROSITE" id="PS00086">
    <property type="entry name" value="CYTOCHROME_P450"/>
    <property type="match status" value="1"/>
</dbReference>
<evidence type="ECO:0000313" key="7">
    <source>
        <dbReference type="EMBL" id="CZT18452.1"/>
    </source>
</evidence>
<comment type="similarity">
    <text evidence="2 6">Belongs to the cytochrome P450 family.</text>
</comment>
<dbReference type="InterPro" id="IPR036396">
    <property type="entry name" value="Cyt_P450_sf"/>
</dbReference>
<evidence type="ECO:0000313" key="8">
    <source>
        <dbReference type="Proteomes" id="UP000225277"/>
    </source>
</evidence>
<dbReference type="PRINTS" id="PR00463">
    <property type="entry name" value="EP450I"/>
</dbReference>
<protein>
    <submittedName>
        <fullName evidence="7">Uncharacterized protein</fullName>
    </submittedName>
</protein>
<dbReference type="OrthoDB" id="3945418at2759"/>
<dbReference type="SUPFAM" id="SSF48264">
    <property type="entry name" value="Cytochrome P450"/>
    <property type="match status" value="1"/>
</dbReference>
<dbReference type="GO" id="GO:0005506">
    <property type="term" value="F:iron ion binding"/>
    <property type="evidence" value="ECO:0007669"/>
    <property type="project" value="InterPro"/>
</dbReference>
<evidence type="ECO:0000256" key="6">
    <source>
        <dbReference type="RuleBase" id="RU000461"/>
    </source>
</evidence>
<dbReference type="GO" id="GO:0004497">
    <property type="term" value="F:monooxygenase activity"/>
    <property type="evidence" value="ECO:0007669"/>
    <property type="project" value="UniProtKB-KW"/>
</dbReference>
<reference evidence="7 8" key="1">
    <citation type="submission" date="2016-03" db="EMBL/GenBank/DDBJ databases">
        <authorList>
            <person name="Ploux O."/>
        </authorList>
    </citation>
    <scope>NUCLEOTIDE SEQUENCE [LARGE SCALE GENOMIC DNA]</scope>
    <source>
        <strain evidence="7 8">URUG2</strain>
    </source>
</reference>
<dbReference type="PRINTS" id="PR00385">
    <property type="entry name" value="P450"/>
</dbReference>
<gene>
    <name evidence="7" type="ORF">RCC_04297</name>
</gene>
<evidence type="ECO:0000256" key="5">
    <source>
        <dbReference type="PIRSR" id="PIRSR602401-1"/>
    </source>
</evidence>
<dbReference type="GO" id="GO:0020037">
    <property type="term" value="F:heme binding"/>
    <property type="evidence" value="ECO:0007669"/>
    <property type="project" value="InterPro"/>
</dbReference>
<keyword evidence="4 5" id="KW-0408">Iron</keyword>
<keyword evidence="6" id="KW-0503">Monooxygenase</keyword>
<evidence type="ECO:0000256" key="1">
    <source>
        <dbReference type="ARBA" id="ARBA00001971"/>
    </source>
</evidence>
<keyword evidence="6" id="KW-0560">Oxidoreductase</keyword>
<dbReference type="GO" id="GO:0016705">
    <property type="term" value="F:oxidoreductase activity, acting on paired donors, with incorporation or reduction of molecular oxygen"/>
    <property type="evidence" value="ECO:0007669"/>
    <property type="project" value="InterPro"/>
</dbReference>
<dbReference type="PANTHER" id="PTHR24305">
    <property type="entry name" value="CYTOCHROME P450"/>
    <property type="match status" value="1"/>
</dbReference>
<dbReference type="Pfam" id="PF00067">
    <property type="entry name" value="p450"/>
    <property type="match status" value="1"/>
</dbReference>
<dbReference type="InterPro" id="IPR001128">
    <property type="entry name" value="Cyt_P450"/>
</dbReference>